<dbReference type="Gene3D" id="3.40.50.1820">
    <property type="entry name" value="alpha/beta hydrolase"/>
    <property type="match status" value="1"/>
</dbReference>
<accession>A0AAD5RQ18</accession>
<reference evidence="4" key="1">
    <citation type="submission" date="2022-07" db="EMBL/GenBank/DDBJ databases">
        <title>Draft genome sequence of Zalerion maritima ATCC 34329, a (micro)plastics degrading marine fungus.</title>
        <authorList>
            <person name="Paco A."/>
            <person name="Goncalves M.F.M."/>
            <person name="Rocha-Santos T.A.P."/>
            <person name="Alves A."/>
        </authorList>
    </citation>
    <scope>NUCLEOTIDE SEQUENCE</scope>
    <source>
        <strain evidence="4">ATCC 34329</strain>
    </source>
</reference>
<feature type="region of interest" description="Disordered" evidence="2">
    <location>
        <begin position="492"/>
        <end position="520"/>
    </location>
</feature>
<feature type="compositionally biased region" description="Basic and acidic residues" evidence="2">
    <location>
        <begin position="507"/>
        <end position="517"/>
    </location>
</feature>
<comment type="caution">
    <text evidence="4">The sequence shown here is derived from an EMBL/GenBank/DDBJ whole genome shotgun (WGS) entry which is preliminary data.</text>
</comment>
<evidence type="ECO:0000256" key="2">
    <source>
        <dbReference type="SAM" id="MobiDB-lite"/>
    </source>
</evidence>
<dbReference type="InterPro" id="IPR029058">
    <property type="entry name" value="AB_hydrolase_fold"/>
</dbReference>
<evidence type="ECO:0000313" key="5">
    <source>
        <dbReference type="Proteomes" id="UP001201980"/>
    </source>
</evidence>
<feature type="region of interest" description="Disordered" evidence="2">
    <location>
        <begin position="206"/>
        <end position="227"/>
    </location>
</feature>
<proteinExistence type="predicted"/>
<dbReference type="Pfam" id="PF07859">
    <property type="entry name" value="Abhydrolase_3"/>
    <property type="match status" value="1"/>
</dbReference>
<dbReference type="SUPFAM" id="SSF53474">
    <property type="entry name" value="alpha/beta-Hydrolases"/>
    <property type="match status" value="1"/>
</dbReference>
<keyword evidence="5" id="KW-1185">Reference proteome</keyword>
<feature type="compositionally biased region" description="Polar residues" evidence="2">
    <location>
        <begin position="206"/>
        <end position="215"/>
    </location>
</feature>
<sequence length="525" mass="56074">MVSIDRAAMRFIPAAIVLHANATGSMPGSTTTNTWQTAAVDMGEAQAHRHPALSRGVLTRGTYRLWLRCAFIRFVLCKLGARQIQYLAPPSVKVYAKWVSRKRGELRGQLGQDLQTSTKQSLSIITATTATTATTTTATIQQELDRVKYDVEVLGDRKSSLMWLGRREKAGKVVLFFHGGGYIAPLTPGHVTCCWNAYILPSLSKPSATPRNTGTHGRKQDQLDEEEEEEEIAVAMLAYTLAPGSKYPEQLSQAAAALEHLLSTPDRYHRGGHGFKPSQIIIGGDSAGGNLAAALLSHLLHPCPHARPSVPRIRLEEPLAAAFLVSPLASRRDTSSDGAAVGGGSARVNRNMDMLSPAAVDLAARELMSDAEGGGMWGFPADHVAVGAGGSEKAAWFKDLGKVAGKVYITAGKQELLLDQCVRLAGMMGWKGKGKKEDTGVDVGGGEGMGVVADVRLNIAEEEAHDFILVEAMEGMVGDATTRMIEWVGSAWEKGPGEEEGGEGYVDGDKTEAKDGSLEDSLVLC</sequence>
<keyword evidence="1" id="KW-0378">Hydrolase</keyword>
<dbReference type="EMBL" id="JAKWBI020000178">
    <property type="protein sequence ID" value="KAJ2900152.1"/>
    <property type="molecule type" value="Genomic_DNA"/>
</dbReference>
<evidence type="ECO:0000256" key="1">
    <source>
        <dbReference type="ARBA" id="ARBA00022801"/>
    </source>
</evidence>
<protein>
    <recommendedName>
        <fullName evidence="3">Alpha/beta hydrolase fold-3 domain-containing protein</fullName>
    </recommendedName>
</protein>
<dbReference type="GO" id="GO:0016787">
    <property type="term" value="F:hydrolase activity"/>
    <property type="evidence" value="ECO:0007669"/>
    <property type="project" value="UniProtKB-KW"/>
</dbReference>
<gene>
    <name evidence="4" type="ORF">MKZ38_002566</name>
</gene>
<organism evidence="4 5">
    <name type="scientific">Zalerion maritima</name>
    <dbReference type="NCBI Taxonomy" id="339359"/>
    <lineage>
        <taxon>Eukaryota</taxon>
        <taxon>Fungi</taxon>
        <taxon>Dikarya</taxon>
        <taxon>Ascomycota</taxon>
        <taxon>Pezizomycotina</taxon>
        <taxon>Sordariomycetes</taxon>
        <taxon>Lulworthiomycetidae</taxon>
        <taxon>Lulworthiales</taxon>
        <taxon>Lulworthiaceae</taxon>
        <taxon>Zalerion</taxon>
    </lineage>
</organism>
<dbReference type="PANTHER" id="PTHR48081:SF31">
    <property type="entry name" value="STERYL ACETYL HYDROLASE MUG81-RELATED"/>
    <property type="match status" value="1"/>
</dbReference>
<dbReference type="AlphaFoldDB" id="A0AAD5RQ18"/>
<dbReference type="InterPro" id="IPR013094">
    <property type="entry name" value="AB_hydrolase_3"/>
</dbReference>
<dbReference type="Proteomes" id="UP001201980">
    <property type="component" value="Unassembled WGS sequence"/>
</dbReference>
<name>A0AAD5RQ18_9PEZI</name>
<dbReference type="InterPro" id="IPR050300">
    <property type="entry name" value="GDXG_lipolytic_enzyme"/>
</dbReference>
<feature type="domain" description="Alpha/beta hydrolase fold-3" evidence="3">
    <location>
        <begin position="231"/>
        <end position="368"/>
    </location>
</feature>
<dbReference type="PANTHER" id="PTHR48081">
    <property type="entry name" value="AB HYDROLASE SUPERFAMILY PROTEIN C4A8.06C"/>
    <property type="match status" value="1"/>
</dbReference>
<evidence type="ECO:0000259" key="3">
    <source>
        <dbReference type="Pfam" id="PF07859"/>
    </source>
</evidence>
<evidence type="ECO:0000313" key="4">
    <source>
        <dbReference type="EMBL" id="KAJ2900152.1"/>
    </source>
</evidence>